<comment type="subunit">
    <text evidence="9">Component of the Sec protein translocase complex. Heterotrimer consisting of SecY, SecE and SecG subunits. The heterotrimers can form oligomers, although 1 heterotrimer is thought to be able to translocate proteins. Interacts with the ribosome. Interacts with SecDF, and other proteins may be involved. Interacts with SecA.</text>
</comment>
<evidence type="ECO:0000313" key="11">
    <source>
        <dbReference type="EMBL" id="KHF45074.1"/>
    </source>
</evidence>
<evidence type="ECO:0000256" key="4">
    <source>
        <dbReference type="ARBA" id="ARBA00022692"/>
    </source>
</evidence>
<dbReference type="NCBIfam" id="TIGR00964">
    <property type="entry name" value="secE_bact"/>
    <property type="match status" value="1"/>
</dbReference>
<sequence>MSEDGEKDKEGVAKRPSRPDTAAARRARRASADRAGTPAKADSGARTRKGGESAKRPAPKGKASEKTAKPEGKGGPTPKRNRKDAKKGSLFSRIGRFIREVWGELRKVIWPTRKQMVTYTTVVLLFLVFMVALVAGLDFVFLEGVDVVFGE</sequence>
<name>A0A837DFC3_9PSEU</name>
<keyword evidence="2 9" id="KW-0813">Transport</keyword>
<evidence type="ECO:0000313" key="12">
    <source>
        <dbReference type="Proteomes" id="UP000030848"/>
    </source>
</evidence>
<evidence type="ECO:0000256" key="10">
    <source>
        <dbReference type="SAM" id="MobiDB-lite"/>
    </source>
</evidence>
<evidence type="ECO:0000256" key="5">
    <source>
        <dbReference type="ARBA" id="ARBA00022927"/>
    </source>
</evidence>
<dbReference type="OrthoDB" id="9805743at2"/>
<evidence type="ECO:0000256" key="3">
    <source>
        <dbReference type="ARBA" id="ARBA00022475"/>
    </source>
</evidence>
<dbReference type="InterPro" id="IPR038379">
    <property type="entry name" value="SecE_sf"/>
</dbReference>
<evidence type="ECO:0000256" key="1">
    <source>
        <dbReference type="ARBA" id="ARBA00004370"/>
    </source>
</evidence>
<keyword evidence="3 9" id="KW-1003">Cell membrane</keyword>
<dbReference type="HAMAP" id="MF_00422">
    <property type="entry name" value="SecE"/>
    <property type="match status" value="1"/>
</dbReference>
<dbReference type="GO" id="GO:0005886">
    <property type="term" value="C:plasma membrane"/>
    <property type="evidence" value="ECO:0007669"/>
    <property type="project" value="UniProtKB-SubCell"/>
</dbReference>
<dbReference type="PROSITE" id="PS01067">
    <property type="entry name" value="SECE_SEC61G"/>
    <property type="match status" value="1"/>
</dbReference>
<dbReference type="RefSeq" id="WP_012795872.1">
    <property type="nucleotide sequence ID" value="NZ_CALJZO010000017.1"/>
</dbReference>
<dbReference type="Gene3D" id="1.20.5.1030">
    <property type="entry name" value="Preprotein translocase secy subunit"/>
    <property type="match status" value="1"/>
</dbReference>
<comment type="caution">
    <text evidence="11">The sequence shown here is derived from an EMBL/GenBank/DDBJ whole genome shotgun (WGS) entry which is preliminary data.</text>
</comment>
<keyword evidence="4 9" id="KW-0812">Transmembrane</keyword>
<comment type="function">
    <text evidence="9">Essential subunit of the Sec protein translocation channel SecYEG. Clamps together the 2 halves of SecY. May contact the channel plug during translocation.</text>
</comment>
<gene>
    <name evidence="9" type="primary">secE</name>
    <name evidence="11" type="ORF">MINT15_19560</name>
</gene>
<feature type="compositionally biased region" description="Basic and acidic residues" evidence="10">
    <location>
        <begin position="62"/>
        <end position="72"/>
    </location>
</feature>
<dbReference type="Proteomes" id="UP000030848">
    <property type="component" value="Unassembled WGS sequence"/>
</dbReference>
<protein>
    <recommendedName>
        <fullName evidence="9">Protein translocase subunit SecE</fullName>
    </recommendedName>
</protein>
<dbReference type="PANTHER" id="PTHR33910">
    <property type="entry name" value="PROTEIN TRANSLOCASE SUBUNIT SECE"/>
    <property type="match status" value="1"/>
</dbReference>
<dbReference type="GO" id="GO:0006605">
    <property type="term" value="P:protein targeting"/>
    <property type="evidence" value="ECO:0007669"/>
    <property type="project" value="UniProtKB-UniRule"/>
</dbReference>
<keyword evidence="5 9" id="KW-0653">Protein transport</keyword>
<evidence type="ECO:0000256" key="6">
    <source>
        <dbReference type="ARBA" id="ARBA00022989"/>
    </source>
</evidence>
<dbReference type="GO" id="GO:0043952">
    <property type="term" value="P:protein transport by the Sec complex"/>
    <property type="evidence" value="ECO:0007669"/>
    <property type="project" value="UniProtKB-UniRule"/>
</dbReference>
<keyword evidence="6 9" id="KW-1133">Transmembrane helix</keyword>
<dbReference type="GO" id="GO:0009306">
    <property type="term" value="P:protein secretion"/>
    <property type="evidence" value="ECO:0007669"/>
    <property type="project" value="UniProtKB-UniRule"/>
</dbReference>
<dbReference type="OMA" id="PNRKQMI"/>
<dbReference type="InterPro" id="IPR001901">
    <property type="entry name" value="Translocase_SecE/Sec61-g"/>
</dbReference>
<feature type="region of interest" description="Disordered" evidence="10">
    <location>
        <begin position="1"/>
        <end position="88"/>
    </location>
</feature>
<evidence type="ECO:0000256" key="8">
    <source>
        <dbReference type="ARBA" id="ARBA00023136"/>
    </source>
</evidence>
<dbReference type="Pfam" id="PF00584">
    <property type="entry name" value="SecE"/>
    <property type="match status" value="1"/>
</dbReference>
<comment type="subcellular location">
    <subcellularLocation>
        <location evidence="9">Cell membrane</location>
        <topology evidence="9">Single-pass membrane protein</topology>
    </subcellularLocation>
    <subcellularLocation>
        <location evidence="1">Membrane</location>
    </subcellularLocation>
</comment>
<keyword evidence="8 9" id="KW-0472">Membrane</keyword>
<dbReference type="AlphaFoldDB" id="A0A837DFC3"/>
<proteinExistence type="inferred from homology"/>
<evidence type="ECO:0000256" key="9">
    <source>
        <dbReference type="HAMAP-Rule" id="MF_00422"/>
    </source>
</evidence>
<dbReference type="PANTHER" id="PTHR33910:SF1">
    <property type="entry name" value="PROTEIN TRANSLOCASE SUBUNIT SECE"/>
    <property type="match status" value="1"/>
</dbReference>
<comment type="similarity">
    <text evidence="9">Belongs to the SecE/SEC61-gamma family.</text>
</comment>
<dbReference type="GO" id="GO:0065002">
    <property type="term" value="P:intracellular protein transmembrane transport"/>
    <property type="evidence" value="ECO:0007669"/>
    <property type="project" value="UniProtKB-UniRule"/>
</dbReference>
<feature type="compositionally biased region" description="Basic and acidic residues" evidence="10">
    <location>
        <begin position="1"/>
        <end position="13"/>
    </location>
</feature>
<evidence type="ECO:0000256" key="2">
    <source>
        <dbReference type="ARBA" id="ARBA00022448"/>
    </source>
</evidence>
<organism evidence="11 12">
    <name type="scientific">Saccharomonospora viridis</name>
    <dbReference type="NCBI Taxonomy" id="1852"/>
    <lineage>
        <taxon>Bacteria</taxon>
        <taxon>Bacillati</taxon>
        <taxon>Actinomycetota</taxon>
        <taxon>Actinomycetes</taxon>
        <taxon>Pseudonocardiales</taxon>
        <taxon>Pseudonocardiaceae</taxon>
        <taxon>Saccharomonospora</taxon>
    </lineage>
</organism>
<dbReference type="EMBL" id="JRZE01000003">
    <property type="protein sequence ID" value="KHF45074.1"/>
    <property type="molecule type" value="Genomic_DNA"/>
</dbReference>
<reference evidence="11 12" key="1">
    <citation type="submission" date="2014-10" db="EMBL/GenBank/DDBJ databases">
        <title>Genome sequence of Micropolyspora internatus JCM3315.</title>
        <authorList>
            <person name="Shin S.-K."/>
            <person name="Yi H."/>
        </authorList>
    </citation>
    <scope>NUCLEOTIDE SEQUENCE [LARGE SCALE GENOMIC DNA]</scope>
    <source>
        <strain evidence="11 12">JCM 3315</strain>
    </source>
</reference>
<feature type="compositionally biased region" description="Basic and acidic residues" evidence="10">
    <location>
        <begin position="43"/>
        <end position="55"/>
    </location>
</feature>
<feature type="transmembrane region" description="Helical" evidence="9">
    <location>
        <begin position="116"/>
        <end position="142"/>
    </location>
</feature>
<dbReference type="GO" id="GO:0008320">
    <property type="term" value="F:protein transmembrane transporter activity"/>
    <property type="evidence" value="ECO:0007669"/>
    <property type="project" value="UniProtKB-UniRule"/>
</dbReference>
<accession>A0A837DFC3</accession>
<keyword evidence="7 9" id="KW-0811">Translocation</keyword>
<dbReference type="InterPro" id="IPR005807">
    <property type="entry name" value="SecE_bac"/>
</dbReference>
<evidence type="ECO:0000256" key="7">
    <source>
        <dbReference type="ARBA" id="ARBA00023010"/>
    </source>
</evidence>